<keyword evidence="1" id="KW-1133">Transmembrane helix</keyword>
<proteinExistence type="predicted"/>
<name>A0A5R9Q3E9_9GAMM</name>
<feature type="transmembrane region" description="Helical" evidence="1">
    <location>
        <begin position="6"/>
        <end position="28"/>
    </location>
</feature>
<protein>
    <submittedName>
        <fullName evidence="2">Uncharacterized protein</fullName>
    </submittedName>
</protein>
<reference evidence="2 3" key="1">
    <citation type="submission" date="2018-01" db="EMBL/GenBank/DDBJ databases">
        <title>Co-occurrence of chitin degradation, pigmentation and bioactivity in marine Pseudoalteromonas.</title>
        <authorList>
            <person name="Paulsen S."/>
            <person name="Gram L."/>
            <person name="Machado H."/>
        </authorList>
    </citation>
    <scope>NUCLEOTIDE SEQUENCE [LARGE SCALE GENOMIC DNA]</scope>
    <source>
        <strain evidence="2 3">S3663</strain>
    </source>
</reference>
<dbReference type="RefSeq" id="WP_138481844.1">
    <property type="nucleotide sequence ID" value="NZ_PPSW01000017.1"/>
</dbReference>
<comment type="caution">
    <text evidence="2">The sequence shown here is derived from an EMBL/GenBank/DDBJ whole genome shotgun (WGS) entry which is preliminary data.</text>
</comment>
<dbReference type="Proteomes" id="UP000309186">
    <property type="component" value="Unassembled WGS sequence"/>
</dbReference>
<feature type="transmembrane region" description="Helical" evidence="1">
    <location>
        <begin position="40"/>
        <end position="60"/>
    </location>
</feature>
<keyword evidence="1" id="KW-0812">Transmembrane</keyword>
<organism evidence="2 3">
    <name type="scientific">Pseudoalteromonas phenolica</name>
    <dbReference type="NCBI Taxonomy" id="161398"/>
    <lineage>
        <taxon>Bacteria</taxon>
        <taxon>Pseudomonadati</taxon>
        <taxon>Pseudomonadota</taxon>
        <taxon>Gammaproteobacteria</taxon>
        <taxon>Alteromonadales</taxon>
        <taxon>Pseudoalteromonadaceae</taxon>
        <taxon>Pseudoalteromonas</taxon>
    </lineage>
</organism>
<dbReference type="AlphaFoldDB" id="A0A5R9Q3E9"/>
<gene>
    <name evidence="2" type="ORF">C1E24_12300</name>
</gene>
<evidence type="ECO:0000313" key="3">
    <source>
        <dbReference type="Proteomes" id="UP000309186"/>
    </source>
</evidence>
<sequence length="61" mass="6972">MNLGNWDSALFKSLFISSLLIPIAFLIESFQLHKFEQTELAGLFVPFLFYIAIFLLVSFIG</sequence>
<accession>A0A5R9Q3E9</accession>
<evidence type="ECO:0000313" key="2">
    <source>
        <dbReference type="EMBL" id="TLX46779.1"/>
    </source>
</evidence>
<keyword evidence="1" id="KW-0472">Membrane</keyword>
<dbReference type="EMBL" id="PPSW01000017">
    <property type="protein sequence ID" value="TLX46779.1"/>
    <property type="molecule type" value="Genomic_DNA"/>
</dbReference>
<evidence type="ECO:0000256" key="1">
    <source>
        <dbReference type="SAM" id="Phobius"/>
    </source>
</evidence>